<name>A0A934KT52_9FLAO</name>
<protein>
    <submittedName>
        <fullName evidence="6">Transposase</fullName>
    </submittedName>
</protein>
<sequence>MERSCIRHSTIFWVETHSTEKILGTYLPESEGDDFWLQVLTDLNNRELKNILIAYNDNLKGFTCAKLCIFQRPRSSCASSIRYATR</sequence>
<dbReference type="GO" id="GO:0006313">
    <property type="term" value="P:DNA transposition"/>
    <property type="evidence" value="ECO:0007669"/>
    <property type="project" value="InterPro"/>
</dbReference>
<keyword evidence="4" id="KW-0238">DNA-binding</keyword>
<gene>
    <name evidence="6" type="ORF">JEM65_13080</name>
</gene>
<comment type="similarity">
    <text evidence="2">Belongs to the transposase mutator family.</text>
</comment>
<dbReference type="Proteomes" id="UP000662373">
    <property type="component" value="Unassembled WGS sequence"/>
</dbReference>
<evidence type="ECO:0000256" key="1">
    <source>
        <dbReference type="ARBA" id="ARBA00002190"/>
    </source>
</evidence>
<organism evidence="6 7">
    <name type="scientific">Gelidibacter salicanalis</name>
    <dbReference type="NCBI Taxonomy" id="291193"/>
    <lineage>
        <taxon>Bacteria</taxon>
        <taxon>Pseudomonadati</taxon>
        <taxon>Bacteroidota</taxon>
        <taxon>Flavobacteriia</taxon>
        <taxon>Flavobacteriales</taxon>
        <taxon>Flavobacteriaceae</taxon>
        <taxon>Gelidibacter</taxon>
    </lineage>
</organism>
<dbReference type="Pfam" id="PF00872">
    <property type="entry name" value="Transposase_mut"/>
    <property type="match status" value="1"/>
</dbReference>
<dbReference type="GO" id="GO:0004803">
    <property type="term" value="F:transposase activity"/>
    <property type="evidence" value="ECO:0007669"/>
    <property type="project" value="InterPro"/>
</dbReference>
<evidence type="ECO:0000256" key="5">
    <source>
        <dbReference type="ARBA" id="ARBA00023172"/>
    </source>
</evidence>
<evidence type="ECO:0000313" key="6">
    <source>
        <dbReference type="EMBL" id="MBJ7881570.1"/>
    </source>
</evidence>
<evidence type="ECO:0000256" key="2">
    <source>
        <dbReference type="ARBA" id="ARBA00010961"/>
    </source>
</evidence>
<comment type="caution">
    <text evidence="6">The sequence shown here is derived from an EMBL/GenBank/DDBJ whole genome shotgun (WGS) entry which is preliminary data.</text>
</comment>
<accession>A0A934KT52</accession>
<evidence type="ECO:0000256" key="4">
    <source>
        <dbReference type="ARBA" id="ARBA00023125"/>
    </source>
</evidence>
<dbReference type="EMBL" id="JAEHJZ010000032">
    <property type="protein sequence ID" value="MBJ7881570.1"/>
    <property type="molecule type" value="Genomic_DNA"/>
</dbReference>
<reference evidence="6 7" key="1">
    <citation type="submission" date="2020-09" db="EMBL/GenBank/DDBJ databases">
        <title>Draft genome of Gelidibacter salicanalis PAMC21136.</title>
        <authorList>
            <person name="Park H."/>
        </authorList>
    </citation>
    <scope>NUCLEOTIDE SEQUENCE [LARGE SCALE GENOMIC DNA]</scope>
    <source>
        <strain evidence="6 7">PAMC21136</strain>
    </source>
</reference>
<dbReference type="AlphaFoldDB" id="A0A934KT52"/>
<evidence type="ECO:0000256" key="3">
    <source>
        <dbReference type="ARBA" id="ARBA00022578"/>
    </source>
</evidence>
<dbReference type="InterPro" id="IPR001207">
    <property type="entry name" value="Transposase_mutator"/>
</dbReference>
<keyword evidence="5" id="KW-0233">DNA recombination</keyword>
<comment type="function">
    <text evidence="1">Required for the transposition of the insertion element.</text>
</comment>
<keyword evidence="3" id="KW-0815">Transposition</keyword>
<proteinExistence type="inferred from homology"/>
<dbReference type="GO" id="GO:0003677">
    <property type="term" value="F:DNA binding"/>
    <property type="evidence" value="ECO:0007669"/>
    <property type="project" value="UniProtKB-KW"/>
</dbReference>
<keyword evidence="7" id="KW-1185">Reference proteome</keyword>
<evidence type="ECO:0000313" key="7">
    <source>
        <dbReference type="Proteomes" id="UP000662373"/>
    </source>
</evidence>